<reference evidence="1 2" key="1">
    <citation type="journal article" date="2016" name="Nat. Commun.">
        <title>Thousands of microbial genomes shed light on interconnected biogeochemical processes in an aquifer system.</title>
        <authorList>
            <person name="Anantharaman K."/>
            <person name="Brown C.T."/>
            <person name="Hug L.A."/>
            <person name="Sharon I."/>
            <person name="Castelle C.J."/>
            <person name="Probst A.J."/>
            <person name="Thomas B.C."/>
            <person name="Singh A."/>
            <person name="Wilkins M.J."/>
            <person name="Karaoz U."/>
            <person name="Brodie E.L."/>
            <person name="Williams K.H."/>
            <person name="Hubbard S.S."/>
            <person name="Banfield J.F."/>
        </authorList>
    </citation>
    <scope>NUCLEOTIDE SEQUENCE [LARGE SCALE GENOMIC DNA]</scope>
</reference>
<dbReference type="AlphaFoldDB" id="A0A1F7I3Y1"/>
<organism evidence="1 2">
    <name type="scientific">Candidatus Roizmanbacteria bacterium RIFCSPHIGHO2_12_FULL_41_11</name>
    <dbReference type="NCBI Taxonomy" id="1802052"/>
    <lineage>
        <taxon>Bacteria</taxon>
        <taxon>Candidatus Roizmaniibacteriota</taxon>
    </lineage>
</organism>
<dbReference type="EMBL" id="MGAC01000023">
    <property type="protein sequence ID" value="OGK38080.1"/>
    <property type="molecule type" value="Genomic_DNA"/>
</dbReference>
<gene>
    <name evidence="1" type="ORF">A3F03_02585</name>
</gene>
<evidence type="ECO:0000313" key="1">
    <source>
        <dbReference type="EMBL" id="OGK38080.1"/>
    </source>
</evidence>
<protein>
    <recommendedName>
        <fullName evidence="3">Antitoxin</fullName>
    </recommendedName>
</protein>
<name>A0A1F7I3Y1_9BACT</name>
<dbReference type="Proteomes" id="UP000176803">
    <property type="component" value="Unassembled WGS sequence"/>
</dbReference>
<sequence>MTTVTSRVQKLVTFSPQLYYHAEVKAKKLGVPFAEYLRHLVVKDVEEDIANLPMVDAETDQRIGKSLQDIEKGRYVDIDPSDEKELKKFFDIK</sequence>
<proteinExistence type="predicted"/>
<accession>A0A1F7I3Y1</accession>
<evidence type="ECO:0008006" key="3">
    <source>
        <dbReference type="Google" id="ProtNLM"/>
    </source>
</evidence>
<comment type="caution">
    <text evidence="1">The sequence shown here is derived from an EMBL/GenBank/DDBJ whole genome shotgun (WGS) entry which is preliminary data.</text>
</comment>
<evidence type="ECO:0000313" key="2">
    <source>
        <dbReference type="Proteomes" id="UP000176803"/>
    </source>
</evidence>